<dbReference type="Proteomes" id="UP000031443">
    <property type="component" value="Unassembled WGS sequence"/>
</dbReference>
<gene>
    <name evidence="2" type="ORF">UY3_03428</name>
</gene>
<proteinExistence type="predicted"/>
<evidence type="ECO:0000256" key="1">
    <source>
        <dbReference type="SAM" id="MobiDB-lite"/>
    </source>
</evidence>
<keyword evidence="3" id="KW-1185">Reference proteome</keyword>
<dbReference type="EMBL" id="KB516917">
    <property type="protein sequence ID" value="EMP39376.1"/>
    <property type="molecule type" value="Genomic_DNA"/>
</dbReference>
<reference evidence="3" key="1">
    <citation type="journal article" date="2013" name="Nat. Genet.">
        <title>The draft genomes of soft-shell turtle and green sea turtle yield insights into the development and evolution of the turtle-specific body plan.</title>
        <authorList>
            <person name="Wang Z."/>
            <person name="Pascual-Anaya J."/>
            <person name="Zadissa A."/>
            <person name="Li W."/>
            <person name="Niimura Y."/>
            <person name="Huang Z."/>
            <person name="Li C."/>
            <person name="White S."/>
            <person name="Xiong Z."/>
            <person name="Fang D."/>
            <person name="Wang B."/>
            <person name="Ming Y."/>
            <person name="Chen Y."/>
            <person name="Zheng Y."/>
            <person name="Kuraku S."/>
            <person name="Pignatelli M."/>
            <person name="Herrero J."/>
            <person name="Beal K."/>
            <person name="Nozawa M."/>
            <person name="Li Q."/>
            <person name="Wang J."/>
            <person name="Zhang H."/>
            <person name="Yu L."/>
            <person name="Shigenobu S."/>
            <person name="Wang J."/>
            <person name="Liu J."/>
            <person name="Flicek P."/>
            <person name="Searle S."/>
            <person name="Wang J."/>
            <person name="Kuratani S."/>
            <person name="Yin Y."/>
            <person name="Aken B."/>
            <person name="Zhang G."/>
            <person name="Irie N."/>
        </authorList>
    </citation>
    <scope>NUCLEOTIDE SEQUENCE [LARGE SCALE GENOMIC DNA]</scope>
</reference>
<accession>M7BNB9</accession>
<protein>
    <submittedName>
        <fullName evidence="2">Uncharacterized protein</fullName>
    </submittedName>
</protein>
<feature type="region of interest" description="Disordered" evidence="1">
    <location>
        <begin position="1"/>
        <end position="26"/>
    </location>
</feature>
<evidence type="ECO:0000313" key="2">
    <source>
        <dbReference type="EMBL" id="EMP39376.1"/>
    </source>
</evidence>
<feature type="compositionally biased region" description="Basic and acidic residues" evidence="1">
    <location>
        <begin position="1"/>
        <end position="11"/>
    </location>
</feature>
<organism evidence="2 3">
    <name type="scientific">Chelonia mydas</name>
    <name type="common">Green sea-turtle</name>
    <name type="synonym">Chelonia agassizi</name>
    <dbReference type="NCBI Taxonomy" id="8469"/>
    <lineage>
        <taxon>Eukaryota</taxon>
        <taxon>Metazoa</taxon>
        <taxon>Chordata</taxon>
        <taxon>Craniata</taxon>
        <taxon>Vertebrata</taxon>
        <taxon>Euteleostomi</taxon>
        <taxon>Archelosauria</taxon>
        <taxon>Testudinata</taxon>
        <taxon>Testudines</taxon>
        <taxon>Cryptodira</taxon>
        <taxon>Durocryptodira</taxon>
        <taxon>Americhelydia</taxon>
        <taxon>Chelonioidea</taxon>
        <taxon>Cheloniidae</taxon>
        <taxon>Chelonia</taxon>
    </lineage>
</organism>
<evidence type="ECO:0000313" key="3">
    <source>
        <dbReference type="Proteomes" id="UP000031443"/>
    </source>
</evidence>
<sequence length="157" mass="18022">MYIEHQEKVQDAKTTASCGRESPYPRSPGMRFEKNTCFFCSCPEAQKYPLSTVLTHKTDLKLYEAVILSKNLAWKIKGKNTFQHGQLPEQMTRVYILPVIPAGPNDRPKENLPPSRGAFTGAIKKRIIKQWNEWDDRVHSNRFSSIGHGWVMQDGLM</sequence>
<name>M7BNB9_CHEMY</name>
<dbReference type="AlphaFoldDB" id="M7BNB9"/>